<name>A0A069PNF3_9BURK</name>
<keyword evidence="4" id="KW-1185">Reference proteome</keyword>
<feature type="region of interest" description="Disordered" evidence="1">
    <location>
        <begin position="205"/>
        <end position="231"/>
    </location>
</feature>
<feature type="domain" description="YheO-like" evidence="2">
    <location>
        <begin position="7"/>
        <end position="110"/>
    </location>
</feature>
<accession>A0A069PNF3</accession>
<proteinExistence type="predicted"/>
<sequence>MIDIGFLKAAADGIAALLFPDLEAVVHDARTGLVAHIANGFSKRKPGDPSLISDLPALQEGGDVIGPYEKGGPNNRKLRSITIVARSEQGEIVALLCLNFDVSALTQVQKLLSGFAVGAQSQARPDALFRSDWKERLNEIAEQVSAQCCVRTSDFGRTEITLVLAQARADGLLSVRNFIDHVGEYFGVSRATVYNYLKAAPGEAAATHGDSEPANGAQRVRAKAPSRRKWK</sequence>
<dbReference type="Proteomes" id="UP000027466">
    <property type="component" value="Unassembled WGS sequence"/>
</dbReference>
<evidence type="ECO:0000259" key="2">
    <source>
        <dbReference type="Pfam" id="PF08348"/>
    </source>
</evidence>
<dbReference type="PANTHER" id="PTHR35568">
    <property type="entry name" value="TRANSCRIPTIONAL REGULATOR DAUR"/>
    <property type="match status" value="1"/>
</dbReference>
<reference evidence="3 4" key="1">
    <citation type="submission" date="2014-03" db="EMBL/GenBank/DDBJ databases">
        <title>Draft Genome Sequences of Four Burkholderia Strains.</title>
        <authorList>
            <person name="Liu X.Y."/>
            <person name="Li C.X."/>
            <person name="Xu J.H."/>
        </authorList>
    </citation>
    <scope>NUCLEOTIDE SEQUENCE [LARGE SCALE GENOMIC DNA]</scope>
    <source>
        <strain evidence="3 4">DSM 50014</strain>
    </source>
</reference>
<dbReference type="InterPro" id="IPR013559">
    <property type="entry name" value="YheO"/>
</dbReference>
<gene>
    <name evidence="3" type="ORF">BG61_13345</name>
</gene>
<evidence type="ECO:0000313" key="3">
    <source>
        <dbReference type="EMBL" id="KDR42115.1"/>
    </source>
</evidence>
<evidence type="ECO:0000313" key="4">
    <source>
        <dbReference type="Proteomes" id="UP000027466"/>
    </source>
</evidence>
<comment type="caution">
    <text evidence="3">The sequence shown here is derived from an EMBL/GenBank/DDBJ whole genome shotgun (WGS) entry which is preliminary data.</text>
</comment>
<feature type="compositionally biased region" description="Basic residues" evidence="1">
    <location>
        <begin position="220"/>
        <end position="231"/>
    </location>
</feature>
<evidence type="ECO:0000256" key="1">
    <source>
        <dbReference type="SAM" id="MobiDB-lite"/>
    </source>
</evidence>
<dbReference type="EMBL" id="JFHC01000020">
    <property type="protein sequence ID" value="KDR42115.1"/>
    <property type="molecule type" value="Genomic_DNA"/>
</dbReference>
<dbReference type="AlphaFoldDB" id="A0A069PNF3"/>
<dbReference type="PANTHER" id="PTHR35568:SF1">
    <property type="entry name" value="TRANSCRIPTIONAL REGULATOR DAUR"/>
    <property type="match status" value="1"/>
</dbReference>
<dbReference type="Pfam" id="PF08348">
    <property type="entry name" value="PAS_6"/>
    <property type="match status" value="1"/>
</dbReference>
<dbReference type="RefSeq" id="WP_081868070.1">
    <property type="nucleotide sequence ID" value="NZ_CADFFX010000002.1"/>
</dbReference>
<dbReference type="STRING" id="60547.GCA_000751215_03742"/>
<protein>
    <recommendedName>
        <fullName evidence="2">YheO-like domain-containing protein</fullName>
    </recommendedName>
</protein>
<organism evidence="3 4">
    <name type="scientific">Caballeronia glathei</name>
    <dbReference type="NCBI Taxonomy" id="60547"/>
    <lineage>
        <taxon>Bacteria</taxon>
        <taxon>Pseudomonadati</taxon>
        <taxon>Pseudomonadota</taxon>
        <taxon>Betaproteobacteria</taxon>
        <taxon>Burkholderiales</taxon>
        <taxon>Burkholderiaceae</taxon>
        <taxon>Caballeronia</taxon>
    </lineage>
</organism>
<dbReference type="InterPro" id="IPR039446">
    <property type="entry name" value="DauR-like"/>
</dbReference>